<keyword evidence="4" id="KW-1185">Reference proteome</keyword>
<dbReference type="EMBL" id="JAODNV010000007">
    <property type="protein sequence ID" value="MCT8989892.1"/>
    <property type="molecule type" value="Genomic_DNA"/>
</dbReference>
<dbReference type="Gene3D" id="3.30.1370.60">
    <property type="entry name" value="Hypothetical oxidoreductase yiak, domain 2"/>
    <property type="match status" value="1"/>
</dbReference>
<keyword evidence="2" id="KW-0560">Oxidoreductase</keyword>
<evidence type="ECO:0000313" key="3">
    <source>
        <dbReference type="EMBL" id="MCT8989892.1"/>
    </source>
</evidence>
<dbReference type="SUPFAM" id="SSF89733">
    <property type="entry name" value="L-sulfolactate dehydrogenase-like"/>
    <property type="match status" value="1"/>
</dbReference>
<evidence type="ECO:0000256" key="2">
    <source>
        <dbReference type="ARBA" id="ARBA00023002"/>
    </source>
</evidence>
<dbReference type="InterPro" id="IPR003767">
    <property type="entry name" value="Malate/L-lactate_DH-like"/>
</dbReference>
<evidence type="ECO:0000313" key="4">
    <source>
        <dbReference type="Proteomes" id="UP001149009"/>
    </source>
</evidence>
<dbReference type="InterPro" id="IPR036111">
    <property type="entry name" value="Mal/L-sulfo/L-lacto_DH-like_sf"/>
</dbReference>
<dbReference type="Gene3D" id="1.10.1530.10">
    <property type="match status" value="1"/>
</dbReference>
<gene>
    <name evidence="3" type="ORF">NYR54_06235</name>
</gene>
<comment type="caution">
    <text evidence="3">The sequence shown here is derived from an EMBL/GenBank/DDBJ whole genome shotgun (WGS) entry which is preliminary data.</text>
</comment>
<sequence>MTIQHTVPAEVLGQFVADLFEAAGLSAQAARRVTDALIEADLSGRGSHGVLQADRYLARLMSGAMSTAEKPHIVSESGGAVVLDAAYMEGHLAAEEAIAIGIAKARENGVAAVAVRNAQHMGVAGRYVRIAAEASCAAIAMGNAKPVMPAPGGAERLVGTNPLAIGIPASGNPIVMDMATTAGTFGRVREAHAAGQPLPEGWAVDAEGKPTIDPAAAMAGMLLPMGGAKGFALSFAIDLMAGLLSSGAWGDKLGEAGDDTTKPQLSSYLFIVLDIAHFRALPGFVEEADAAVRRVRQSKRASGVKRLYTPGERSAEALAKSNGMVKLAPAVAKALSEKARALGVAIPPALEGEASTAAMG</sequence>
<dbReference type="PANTHER" id="PTHR11091">
    <property type="entry name" value="OXIDOREDUCTASE-RELATED"/>
    <property type="match status" value="1"/>
</dbReference>
<dbReference type="GO" id="GO:0016491">
    <property type="term" value="F:oxidoreductase activity"/>
    <property type="evidence" value="ECO:0007669"/>
    <property type="project" value="UniProtKB-KW"/>
</dbReference>
<comment type="similarity">
    <text evidence="1">Belongs to the LDH2/MDH2 oxidoreductase family.</text>
</comment>
<dbReference type="InterPro" id="IPR043143">
    <property type="entry name" value="Mal/L-sulf/L-lact_DH-like_NADP"/>
</dbReference>
<organism evidence="3 4">
    <name type="scientific">Chelativorans petroleitrophicus</name>
    <dbReference type="NCBI Taxonomy" id="2975484"/>
    <lineage>
        <taxon>Bacteria</taxon>
        <taxon>Pseudomonadati</taxon>
        <taxon>Pseudomonadota</taxon>
        <taxon>Alphaproteobacteria</taxon>
        <taxon>Hyphomicrobiales</taxon>
        <taxon>Phyllobacteriaceae</taxon>
        <taxon>Chelativorans</taxon>
    </lineage>
</organism>
<proteinExistence type="inferred from homology"/>
<name>A0A9X2X623_9HYPH</name>
<dbReference type="Pfam" id="PF02615">
    <property type="entry name" value="Ldh_2"/>
    <property type="match status" value="1"/>
</dbReference>
<dbReference type="InterPro" id="IPR043144">
    <property type="entry name" value="Mal/L-sulf/L-lact_DH-like_ah"/>
</dbReference>
<dbReference type="Proteomes" id="UP001149009">
    <property type="component" value="Unassembled WGS sequence"/>
</dbReference>
<accession>A0A9X2X623</accession>
<dbReference type="AlphaFoldDB" id="A0A9X2X623"/>
<evidence type="ECO:0000256" key="1">
    <source>
        <dbReference type="ARBA" id="ARBA00006056"/>
    </source>
</evidence>
<protein>
    <submittedName>
        <fullName evidence="3">Ldh family oxidoreductase</fullName>
    </submittedName>
</protein>
<reference evidence="3" key="1">
    <citation type="submission" date="2022-08" db="EMBL/GenBank/DDBJ databases">
        <title>Chelativorans sichuanense sp. nov., a paraffin oil-degrading bacterium isolated from a mixture of oil-based drill cuttings and paddy soil.</title>
        <authorList>
            <person name="Yu J."/>
            <person name="Liu H."/>
            <person name="Chen Q."/>
        </authorList>
    </citation>
    <scope>NUCLEOTIDE SEQUENCE</scope>
    <source>
        <strain evidence="3">SCAU 2101</strain>
    </source>
</reference>
<dbReference type="PANTHER" id="PTHR11091:SF0">
    <property type="entry name" value="MALATE DEHYDROGENASE"/>
    <property type="match status" value="1"/>
</dbReference>
<dbReference type="RefSeq" id="WP_261514751.1">
    <property type="nucleotide sequence ID" value="NZ_JAODNV010000007.1"/>
</dbReference>